<proteinExistence type="predicted"/>
<dbReference type="EC" id="5.1.99.4" evidence="2"/>
<dbReference type="Proteomes" id="UP000540423">
    <property type="component" value="Unassembled WGS sequence"/>
</dbReference>
<keyword evidence="2" id="KW-0413">Isomerase</keyword>
<name>A0A7X0HI02_9ACTN</name>
<dbReference type="EMBL" id="JACHEM010000007">
    <property type="protein sequence ID" value="MBB6436699.1"/>
    <property type="molecule type" value="Genomic_DNA"/>
</dbReference>
<gene>
    <name evidence="2" type="ORF">HNQ79_003172</name>
</gene>
<sequence length="408" mass="42396">MNTPGTQQAPRAVTDVPEGSGGPLSGLRVVEFAGIGPVPFACMMLADLGAEVIRIDRADGRRPFGGWHRVLDRGRRSLALDLKDPGAVAAALRLADRADVVVEGFRPGVAERLGVGPEVCRARNQALVYARMTGWGQDGPLAQAPGHDINYIALTGALDAIGTSGGPPVPPVNLLGDFAGGGMLLVCGVLAALQERGTSGRGQTVDAAIVDGTASLLGMLLAMRDEGAWNRPRGGNLLDGGAPYYTTYACADGEHVAVGALEPRFYADLVAGLGLAGDEIPDRTDEANWPALRALFAARFAARTRAEWAASFTGTQACVTPVLSVREAARDPHLRARGTYVDGVPAPAPRFGRTPAPPPARAPRPGEHTRRLLRDGGCTEAEIGRLIASGAAMEADGTPDGTPDDTRA</sequence>
<comment type="caution">
    <text evidence="2">The sequence shown here is derived from an EMBL/GenBank/DDBJ whole genome shotgun (WGS) entry which is preliminary data.</text>
</comment>
<evidence type="ECO:0000256" key="1">
    <source>
        <dbReference type="SAM" id="MobiDB-lite"/>
    </source>
</evidence>
<dbReference type="RefSeq" id="WP_185031373.1">
    <property type="nucleotide sequence ID" value="NZ_BNBN01000010.1"/>
</dbReference>
<dbReference type="SUPFAM" id="SSF89796">
    <property type="entry name" value="CoA-transferase family III (CaiB/BaiF)"/>
    <property type="match status" value="1"/>
</dbReference>
<reference evidence="2 3" key="1">
    <citation type="submission" date="2020-08" db="EMBL/GenBank/DDBJ databases">
        <title>Genomic Encyclopedia of Type Strains, Phase IV (KMG-IV): sequencing the most valuable type-strain genomes for metagenomic binning, comparative biology and taxonomic classification.</title>
        <authorList>
            <person name="Goeker M."/>
        </authorList>
    </citation>
    <scope>NUCLEOTIDE SEQUENCE [LARGE SCALE GENOMIC DNA]</scope>
    <source>
        <strain evidence="2 3">DSM 40141</strain>
    </source>
</reference>
<evidence type="ECO:0000313" key="3">
    <source>
        <dbReference type="Proteomes" id="UP000540423"/>
    </source>
</evidence>
<dbReference type="Pfam" id="PF02515">
    <property type="entry name" value="CoA_transf_3"/>
    <property type="match status" value="1"/>
</dbReference>
<accession>A0A7X0HI02</accession>
<feature type="region of interest" description="Disordered" evidence="1">
    <location>
        <begin position="339"/>
        <end position="408"/>
    </location>
</feature>
<keyword evidence="3" id="KW-1185">Reference proteome</keyword>
<dbReference type="InterPro" id="IPR023606">
    <property type="entry name" value="CoA-Trfase_III_dom_1_sf"/>
</dbReference>
<organism evidence="2 3">
    <name type="scientific">Streptomyces candidus</name>
    <dbReference type="NCBI Taxonomy" id="67283"/>
    <lineage>
        <taxon>Bacteria</taxon>
        <taxon>Bacillati</taxon>
        <taxon>Actinomycetota</taxon>
        <taxon>Actinomycetes</taxon>
        <taxon>Kitasatosporales</taxon>
        <taxon>Streptomycetaceae</taxon>
        <taxon>Streptomyces</taxon>
    </lineage>
</organism>
<feature type="region of interest" description="Disordered" evidence="1">
    <location>
        <begin position="1"/>
        <end position="20"/>
    </location>
</feature>
<feature type="compositionally biased region" description="Basic and acidic residues" evidence="1">
    <location>
        <begin position="364"/>
        <end position="374"/>
    </location>
</feature>
<dbReference type="Gene3D" id="3.40.50.10540">
    <property type="entry name" value="Crotonobetainyl-coa:carnitine coa-transferase, domain 1"/>
    <property type="match status" value="1"/>
</dbReference>
<dbReference type="InterPro" id="IPR044855">
    <property type="entry name" value="CoA-Trfase_III_dom3_sf"/>
</dbReference>
<dbReference type="PANTHER" id="PTHR48228">
    <property type="entry name" value="SUCCINYL-COA--D-CITRAMALATE COA-TRANSFERASE"/>
    <property type="match status" value="1"/>
</dbReference>
<dbReference type="GO" id="GO:0008111">
    <property type="term" value="F:alpha-methylacyl-CoA racemase activity"/>
    <property type="evidence" value="ECO:0007669"/>
    <property type="project" value="UniProtKB-EC"/>
</dbReference>
<evidence type="ECO:0000313" key="2">
    <source>
        <dbReference type="EMBL" id="MBB6436699.1"/>
    </source>
</evidence>
<dbReference type="PANTHER" id="PTHR48228:SF5">
    <property type="entry name" value="ALPHA-METHYLACYL-COA RACEMASE"/>
    <property type="match status" value="1"/>
</dbReference>
<dbReference type="InterPro" id="IPR003673">
    <property type="entry name" value="CoA-Trfase_fam_III"/>
</dbReference>
<dbReference type="AlphaFoldDB" id="A0A7X0HI02"/>
<dbReference type="InterPro" id="IPR050509">
    <property type="entry name" value="CoA-transferase_III"/>
</dbReference>
<dbReference type="Gene3D" id="3.30.1540.10">
    <property type="entry name" value="formyl-coa transferase, domain 3"/>
    <property type="match status" value="1"/>
</dbReference>
<protein>
    <submittedName>
        <fullName evidence="2">Alpha-methylacyl-CoA racemase</fullName>
        <ecNumber evidence="2">5.1.99.4</ecNumber>
    </submittedName>
</protein>